<dbReference type="InterPro" id="IPR051790">
    <property type="entry name" value="Cytochrome_c-biogenesis_DsbD"/>
</dbReference>
<dbReference type="OrthoDB" id="9803065at2"/>
<keyword evidence="5" id="KW-0472">Membrane</keyword>
<evidence type="ECO:0000256" key="3">
    <source>
        <dbReference type="ARBA" id="ARBA00022692"/>
    </source>
</evidence>
<comment type="similarity">
    <text evidence="2">Belongs to the DsbD family.</text>
</comment>
<organism evidence="7">
    <name type="scientific">Cyanothece sp. (strain PCC 7425 / ATCC 29141)</name>
    <dbReference type="NCBI Taxonomy" id="395961"/>
    <lineage>
        <taxon>Bacteria</taxon>
        <taxon>Bacillati</taxon>
        <taxon>Cyanobacteriota</taxon>
        <taxon>Cyanophyceae</taxon>
        <taxon>Gomontiellales</taxon>
        <taxon>Cyanothecaceae</taxon>
        <taxon>Cyanothece</taxon>
    </lineage>
</organism>
<evidence type="ECO:0000256" key="5">
    <source>
        <dbReference type="ARBA" id="ARBA00023136"/>
    </source>
</evidence>
<dbReference type="EMBL" id="CP001344">
    <property type="protein sequence ID" value="ACL46481.1"/>
    <property type="molecule type" value="Genomic_DNA"/>
</dbReference>
<protein>
    <submittedName>
        <fullName evidence="7">Cytochrome c biogenesis protein transmembrane region</fullName>
    </submittedName>
</protein>
<reference evidence="7" key="1">
    <citation type="submission" date="2009-01" db="EMBL/GenBank/DDBJ databases">
        <title>Complete sequence of chromosome Cyanothece sp. PCC 7425.</title>
        <authorList>
            <consortium name="US DOE Joint Genome Institute"/>
            <person name="Lucas S."/>
            <person name="Copeland A."/>
            <person name="Lapidus A."/>
            <person name="Glavina del Rio T."/>
            <person name="Dalin E."/>
            <person name="Tice H."/>
            <person name="Bruce D."/>
            <person name="Goodwin L."/>
            <person name="Pitluck S."/>
            <person name="Sims D."/>
            <person name="Meineke L."/>
            <person name="Brettin T."/>
            <person name="Detter J.C."/>
            <person name="Han C."/>
            <person name="Larimer F."/>
            <person name="Land M."/>
            <person name="Hauser L."/>
            <person name="Kyrpides N."/>
            <person name="Ovchinnikova G."/>
            <person name="Liberton M."/>
            <person name="Stoeckel J."/>
            <person name="Banerjee A."/>
            <person name="Singh A."/>
            <person name="Page L."/>
            <person name="Sato H."/>
            <person name="Zhao L."/>
            <person name="Sherman L."/>
            <person name="Pakrasi H."/>
            <person name="Richardson P."/>
        </authorList>
    </citation>
    <scope>NUCLEOTIDE SEQUENCE</scope>
    <source>
        <strain evidence="7">PCC 7425</strain>
    </source>
</reference>
<dbReference type="HOGENOM" id="CLU_053225_4_1_3"/>
<sequence length="238" mass="25529">METTSPLFWLLALLAGILTVCSPCILPLLPILVGRFTFAEGSPTLKSHRLAPLALVGGLIVSFALAGSLLGISASWFSGFANTLRGIAIAVLLGFGVLAIVPRWSYRFFGRWRVRSGQSPQGQGLAGEFWLGTQLGLLWTPCAGPVLGSILVLAAVQHQVMRSFIFLVIYGIGAGLPLLAIAYGSRSVGRLILKLRPYSERLQQVGGMMVVLSAIAILLGWDIKIQLWLAPLFPSLSF</sequence>
<evidence type="ECO:0000259" key="6">
    <source>
        <dbReference type="Pfam" id="PF02683"/>
    </source>
</evidence>
<dbReference type="InterPro" id="IPR003834">
    <property type="entry name" value="Cyt_c_assmbl_TM_dom"/>
</dbReference>
<dbReference type="AlphaFoldDB" id="B8HWQ5"/>
<accession>B8HWQ5</accession>
<evidence type="ECO:0000256" key="2">
    <source>
        <dbReference type="ARBA" id="ARBA00006143"/>
    </source>
</evidence>
<dbReference type="PANTHER" id="PTHR31272">
    <property type="entry name" value="CYTOCHROME C-TYPE BIOGENESIS PROTEIN HI_1454-RELATED"/>
    <property type="match status" value="1"/>
</dbReference>
<evidence type="ECO:0000313" key="7">
    <source>
        <dbReference type="EMBL" id="ACL46481.1"/>
    </source>
</evidence>
<dbReference type="PANTHER" id="PTHR31272:SF9">
    <property type="entry name" value="BLL1027 PROTEIN"/>
    <property type="match status" value="1"/>
</dbReference>
<name>B8HWQ5_CYAP4</name>
<gene>
    <name evidence="7" type="ordered locus">Cyan7425_4168</name>
</gene>
<dbReference type="STRING" id="395961.Cyan7425_4168"/>
<dbReference type="GO" id="GO:0017004">
    <property type="term" value="P:cytochrome complex assembly"/>
    <property type="evidence" value="ECO:0007669"/>
    <property type="project" value="InterPro"/>
</dbReference>
<keyword evidence="3 7" id="KW-0812">Transmembrane</keyword>
<evidence type="ECO:0000256" key="1">
    <source>
        <dbReference type="ARBA" id="ARBA00004141"/>
    </source>
</evidence>
<evidence type="ECO:0000256" key="4">
    <source>
        <dbReference type="ARBA" id="ARBA00022989"/>
    </source>
</evidence>
<dbReference type="Pfam" id="PF02683">
    <property type="entry name" value="DsbD_TM"/>
    <property type="match status" value="1"/>
</dbReference>
<comment type="subcellular location">
    <subcellularLocation>
        <location evidence="1">Membrane</location>
        <topology evidence="1">Multi-pass membrane protein</topology>
    </subcellularLocation>
</comment>
<keyword evidence="4" id="KW-1133">Transmembrane helix</keyword>
<proteinExistence type="inferred from homology"/>
<dbReference type="KEGG" id="cyn:Cyan7425_4168"/>
<dbReference type="eggNOG" id="COG0785">
    <property type="taxonomic scope" value="Bacteria"/>
</dbReference>
<feature type="domain" description="Cytochrome C biogenesis protein transmembrane" evidence="6">
    <location>
        <begin position="10"/>
        <end position="217"/>
    </location>
</feature>
<dbReference type="GO" id="GO:0016020">
    <property type="term" value="C:membrane"/>
    <property type="evidence" value="ECO:0007669"/>
    <property type="project" value="UniProtKB-SubCell"/>
</dbReference>